<proteinExistence type="predicted"/>
<sequence length="240" mass="27332">MKWLLAILVLSFSLESFSQIVVPKEYYAFDLTKATLGMPTISYERFLHTKGKTIHSLQISVGYQFHFNNSFGAPGKHQFGITKKHGNENDGYSDDVSLGVYQGPVARIGYTFGKMTEYKHVLMYFSPGMGFKYQWYDDAKVYNHHNSTDSPEYPYDYRIQDGNAIMLIPQAIAGMKKMLGNFCVDIYAGLQANIKFRTRTVDYWQTSNTNVMPGTPFQEKDMNVSPGVTVGIKVGYVRFH</sequence>
<evidence type="ECO:0008006" key="4">
    <source>
        <dbReference type="Google" id="ProtNLM"/>
    </source>
</evidence>
<evidence type="ECO:0000313" key="2">
    <source>
        <dbReference type="EMBL" id="PZF74943.1"/>
    </source>
</evidence>
<organism evidence="2 3">
    <name type="scientific">Taibaiella soli</name>
    <dbReference type="NCBI Taxonomy" id="1649169"/>
    <lineage>
        <taxon>Bacteria</taxon>
        <taxon>Pseudomonadati</taxon>
        <taxon>Bacteroidota</taxon>
        <taxon>Chitinophagia</taxon>
        <taxon>Chitinophagales</taxon>
        <taxon>Chitinophagaceae</taxon>
        <taxon>Taibaiella</taxon>
    </lineage>
</organism>
<dbReference type="EMBL" id="QKTW01000002">
    <property type="protein sequence ID" value="PZF74943.1"/>
    <property type="molecule type" value="Genomic_DNA"/>
</dbReference>
<keyword evidence="1" id="KW-0732">Signal</keyword>
<protein>
    <recommendedName>
        <fullName evidence="4">Outer membrane protein beta-barrel domain-containing protein</fullName>
    </recommendedName>
</protein>
<dbReference type="Proteomes" id="UP000248745">
    <property type="component" value="Unassembled WGS sequence"/>
</dbReference>
<keyword evidence="3" id="KW-1185">Reference proteome</keyword>
<evidence type="ECO:0000256" key="1">
    <source>
        <dbReference type="SAM" id="SignalP"/>
    </source>
</evidence>
<feature type="chain" id="PRO_5016028469" description="Outer membrane protein beta-barrel domain-containing protein" evidence="1">
    <location>
        <begin position="19"/>
        <end position="240"/>
    </location>
</feature>
<accession>A0A2W2C484</accession>
<evidence type="ECO:0000313" key="3">
    <source>
        <dbReference type="Proteomes" id="UP000248745"/>
    </source>
</evidence>
<feature type="signal peptide" evidence="1">
    <location>
        <begin position="1"/>
        <end position="18"/>
    </location>
</feature>
<dbReference type="AlphaFoldDB" id="A0A2W2C484"/>
<dbReference type="OrthoDB" id="9859832at2"/>
<name>A0A2W2C484_9BACT</name>
<reference evidence="2 3" key="1">
    <citation type="submission" date="2018-06" db="EMBL/GenBank/DDBJ databases">
        <title>Mucibacter soli gen. nov., sp. nov., a new member of the family Chitinophagaceae producing mucin.</title>
        <authorList>
            <person name="Kim M.-K."/>
            <person name="Park S."/>
            <person name="Kim T.-S."/>
            <person name="Joung Y."/>
            <person name="Han J.-H."/>
            <person name="Kim S.B."/>
        </authorList>
    </citation>
    <scope>NUCLEOTIDE SEQUENCE [LARGE SCALE GENOMIC DNA]</scope>
    <source>
        <strain evidence="2 3">R1-15</strain>
    </source>
</reference>
<dbReference type="RefSeq" id="WP_110997149.1">
    <property type="nucleotide sequence ID" value="NZ_QKTW01000002.1"/>
</dbReference>
<gene>
    <name evidence="2" type="ORF">DN068_01730</name>
</gene>
<comment type="caution">
    <text evidence="2">The sequence shown here is derived from an EMBL/GenBank/DDBJ whole genome shotgun (WGS) entry which is preliminary data.</text>
</comment>